<feature type="domain" description="HTH araC/xylS-type" evidence="9">
    <location>
        <begin position="423"/>
        <end position="522"/>
    </location>
</feature>
<keyword evidence="7" id="KW-0804">Transcription</keyword>
<name>A0A3G3JYR8_9BACL</name>
<dbReference type="RefSeq" id="WP_123041478.1">
    <property type="nucleotide sequence ID" value="NZ_CP033433.1"/>
</dbReference>
<dbReference type="Proteomes" id="UP000269097">
    <property type="component" value="Chromosome"/>
</dbReference>
<dbReference type="SUPFAM" id="SSF52172">
    <property type="entry name" value="CheY-like"/>
    <property type="match status" value="1"/>
</dbReference>
<dbReference type="Gene3D" id="1.10.10.60">
    <property type="entry name" value="Homeodomain-like"/>
    <property type="match status" value="2"/>
</dbReference>
<dbReference type="InterPro" id="IPR011006">
    <property type="entry name" value="CheY-like_superfamily"/>
</dbReference>
<dbReference type="GO" id="GO:0043565">
    <property type="term" value="F:sequence-specific DNA binding"/>
    <property type="evidence" value="ECO:0007669"/>
    <property type="project" value="InterPro"/>
</dbReference>
<gene>
    <name evidence="11" type="ORF">EAV92_12930</name>
</gene>
<proteinExistence type="predicted"/>
<evidence type="ECO:0000256" key="6">
    <source>
        <dbReference type="ARBA" id="ARBA00023125"/>
    </source>
</evidence>
<sequence>MRVMIVDDEAVIRDGLRALINWRASGFEEVVDAKNAMEAMEKMERYLPDLIITDIFMPEMSGLDFAKKVRERYPFIRFVILTGYEKFEYAKEAIEIGVAKYMVKPIFPEELKQIVESLRDEIQQESRLRNWNEAAARRLDQYKPIVEENFWRDVLEGAIPTTREFEARAKAGDIEASYPVYACTAIRICRPEQVYSRYGENEMPLVRFAIRNIVEEIHGTSVVHMLEHGDTTLIGLLSRPVDAEAWSRTAEAIERTLKIAVGIGGGYPRSDPTELRVAASEALEGTRYLALMDRTGFIRFEDIPSRSRERVEYPYEEEKELLETLRYRGRPGESALAPFLDRLSSQNPTPEEIRLSFVQLMAAVYRLADELGVNGIPSYSESVARLEKLSSYQQMQKLLQELFAGIAEGKDAGQADYVGRLVDQARQLIDDRFRDSSLSVAQIAQVLCITPNYLSRIFHQKTGTTCVEYITDCRLEEAKRLLRRSELKNYEIAEKVGYANPHYFSFMFKKNVGCSPSEFREKAEAPQ</sequence>
<dbReference type="GO" id="GO:0003700">
    <property type="term" value="F:DNA-binding transcription factor activity"/>
    <property type="evidence" value="ECO:0007669"/>
    <property type="project" value="InterPro"/>
</dbReference>
<dbReference type="PROSITE" id="PS01124">
    <property type="entry name" value="HTH_ARAC_FAMILY_2"/>
    <property type="match status" value="1"/>
</dbReference>
<dbReference type="InterPro" id="IPR051552">
    <property type="entry name" value="HptR"/>
</dbReference>
<dbReference type="AlphaFoldDB" id="A0A3G3JYR8"/>
<dbReference type="InterPro" id="IPR018060">
    <property type="entry name" value="HTH_AraC"/>
</dbReference>
<dbReference type="EMBL" id="CP033433">
    <property type="protein sequence ID" value="AYQ73396.1"/>
    <property type="molecule type" value="Genomic_DNA"/>
</dbReference>
<dbReference type="SMART" id="SM00448">
    <property type="entry name" value="REC"/>
    <property type="match status" value="1"/>
</dbReference>
<feature type="modified residue" description="4-aspartylphosphate" evidence="8">
    <location>
        <position position="54"/>
    </location>
</feature>
<dbReference type="CDD" id="cd17536">
    <property type="entry name" value="REC_YesN-like"/>
    <property type="match status" value="1"/>
</dbReference>
<dbReference type="GO" id="GO:0005737">
    <property type="term" value="C:cytoplasm"/>
    <property type="evidence" value="ECO:0007669"/>
    <property type="project" value="UniProtKB-SubCell"/>
</dbReference>
<evidence type="ECO:0000256" key="7">
    <source>
        <dbReference type="ARBA" id="ARBA00023163"/>
    </source>
</evidence>
<comment type="subcellular location">
    <subcellularLocation>
        <location evidence="1">Cytoplasm</location>
    </subcellularLocation>
</comment>
<keyword evidence="12" id="KW-1185">Reference proteome</keyword>
<reference evidence="11 12" key="1">
    <citation type="submission" date="2018-10" db="EMBL/GenBank/DDBJ databases">
        <title>Genome Sequence of Cohnella sp.</title>
        <authorList>
            <person name="Srinivasan S."/>
            <person name="Kim M.K."/>
        </authorList>
    </citation>
    <scope>NUCLEOTIDE SEQUENCE [LARGE SCALE GENOMIC DNA]</scope>
    <source>
        <strain evidence="11 12">18JY8-7</strain>
    </source>
</reference>
<dbReference type="SMART" id="SM00342">
    <property type="entry name" value="HTH_ARAC"/>
    <property type="match status" value="1"/>
</dbReference>
<dbReference type="KEGG" id="coh:EAV92_12930"/>
<accession>A0A3G3JYR8</accession>
<dbReference type="InterPro" id="IPR001789">
    <property type="entry name" value="Sig_transdc_resp-reg_receiver"/>
</dbReference>
<dbReference type="Pfam" id="PF12833">
    <property type="entry name" value="HTH_18"/>
    <property type="match status" value="1"/>
</dbReference>
<evidence type="ECO:0000259" key="9">
    <source>
        <dbReference type="PROSITE" id="PS01124"/>
    </source>
</evidence>
<keyword evidence="6" id="KW-0238">DNA-binding</keyword>
<protein>
    <submittedName>
        <fullName evidence="11">Response regulator</fullName>
    </submittedName>
</protein>
<dbReference type="Pfam" id="PF00072">
    <property type="entry name" value="Response_reg"/>
    <property type="match status" value="1"/>
</dbReference>
<evidence type="ECO:0000256" key="5">
    <source>
        <dbReference type="ARBA" id="ARBA00023015"/>
    </source>
</evidence>
<dbReference type="PANTHER" id="PTHR42713">
    <property type="entry name" value="HISTIDINE KINASE-RELATED"/>
    <property type="match status" value="1"/>
</dbReference>
<feature type="domain" description="Response regulatory" evidence="10">
    <location>
        <begin position="2"/>
        <end position="119"/>
    </location>
</feature>
<evidence type="ECO:0000259" key="10">
    <source>
        <dbReference type="PROSITE" id="PS50110"/>
    </source>
</evidence>
<evidence type="ECO:0000313" key="12">
    <source>
        <dbReference type="Proteomes" id="UP000269097"/>
    </source>
</evidence>
<keyword evidence="2" id="KW-0963">Cytoplasm</keyword>
<dbReference type="Pfam" id="PF17853">
    <property type="entry name" value="GGDEF_2"/>
    <property type="match status" value="1"/>
</dbReference>
<evidence type="ECO:0000256" key="2">
    <source>
        <dbReference type="ARBA" id="ARBA00022490"/>
    </source>
</evidence>
<evidence type="ECO:0000313" key="11">
    <source>
        <dbReference type="EMBL" id="AYQ73396.1"/>
    </source>
</evidence>
<keyword evidence="3 8" id="KW-0597">Phosphoprotein</keyword>
<dbReference type="SUPFAM" id="SSF46689">
    <property type="entry name" value="Homeodomain-like"/>
    <property type="match status" value="2"/>
</dbReference>
<keyword evidence="5" id="KW-0805">Transcription regulation</keyword>
<organism evidence="11 12">
    <name type="scientific">Cohnella candidum</name>
    <dbReference type="NCBI Taxonomy" id="2674991"/>
    <lineage>
        <taxon>Bacteria</taxon>
        <taxon>Bacillati</taxon>
        <taxon>Bacillota</taxon>
        <taxon>Bacilli</taxon>
        <taxon>Bacillales</taxon>
        <taxon>Paenibacillaceae</taxon>
        <taxon>Cohnella</taxon>
    </lineage>
</organism>
<evidence type="ECO:0000256" key="8">
    <source>
        <dbReference type="PROSITE-ProRule" id="PRU00169"/>
    </source>
</evidence>
<keyword evidence="4" id="KW-0902">Two-component regulatory system</keyword>
<dbReference type="Gene3D" id="3.40.50.2300">
    <property type="match status" value="1"/>
</dbReference>
<evidence type="ECO:0000256" key="3">
    <source>
        <dbReference type="ARBA" id="ARBA00022553"/>
    </source>
</evidence>
<evidence type="ECO:0000256" key="1">
    <source>
        <dbReference type="ARBA" id="ARBA00004496"/>
    </source>
</evidence>
<dbReference type="PANTHER" id="PTHR42713:SF3">
    <property type="entry name" value="TRANSCRIPTIONAL REGULATORY PROTEIN HPTR"/>
    <property type="match status" value="1"/>
</dbReference>
<dbReference type="GO" id="GO:0000160">
    <property type="term" value="P:phosphorelay signal transduction system"/>
    <property type="evidence" value="ECO:0007669"/>
    <property type="project" value="UniProtKB-KW"/>
</dbReference>
<dbReference type="InterPro" id="IPR041522">
    <property type="entry name" value="CdaR_GGDEF"/>
</dbReference>
<dbReference type="InterPro" id="IPR009057">
    <property type="entry name" value="Homeodomain-like_sf"/>
</dbReference>
<dbReference type="PROSITE" id="PS50110">
    <property type="entry name" value="RESPONSE_REGULATORY"/>
    <property type="match status" value="1"/>
</dbReference>
<evidence type="ECO:0000256" key="4">
    <source>
        <dbReference type="ARBA" id="ARBA00023012"/>
    </source>
</evidence>